<comment type="caution">
    <text evidence="1">The sequence shown here is derived from an EMBL/GenBank/DDBJ whole genome shotgun (WGS) entry which is preliminary data.</text>
</comment>
<evidence type="ECO:0000313" key="1">
    <source>
        <dbReference type="EMBL" id="KAG0445336.1"/>
    </source>
</evidence>
<sequence length="393" mass="44847">MSNTSETISRPPQHFCTFYRSVKSTFLRVTSPLLQSTRTKKTGRVLEVPLQLRRLKPCATPSIFPSCPAYLSRNTPAAREGPEEKRTRLEAETLQGALTLSTEAYEDEQRKNSVSSFDELVASLKEFQVADFWIKLATDKQVLFWNFGPRDAPVVRYSVTVSADLSLKAYFGDLQLDKSDCLQDRFGRYRQLCGAQYDISIRQIYESEHKIRLQNVLELPEFDDISLCARTDVVNAAVKQFDVEVTAVYVKKKKEHMLPAITYVAGYCAHAALKKLMCPFCKENLVVDNRSLEIEAEELIAGVTRGELKFPQAVVVNAVLTMNIVLKKLSSERYALKFYSLFHYQKFNAEDEETRNRITKPDRVGEATFQGDLTSLTSRETAEALKQSRWCWL</sequence>
<keyword evidence="2" id="KW-1185">Reference proteome</keyword>
<protein>
    <submittedName>
        <fullName evidence="1">Uncharacterized protein</fullName>
    </submittedName>
</protein>
<evidence type="ECO:0000313" key="2">
    <source>
        <dbReference type="Proteomes" id="UP000805193"/>
    </source>
</evidence>
<proteinExistence type="predicted"/>
<gene>
    <name evidence="1" type="ORF">HPB47_016505</name>
</gene>
<reference evidence="1 2" key="1">
    <citation type="journal article" date="2020" name="Cell">
        <title>Large-Scale Comparative Analyses of Tick Genomes Elucidate Their Genetic Diversity and Vector Capacities.</title>
        <authorList>
            <consortium name="Tick Genome and Microbiome Consortium (TIGMIC)"/>
            <person name="Jia N."/>
            <person name="Wang J."/>
            <person name="Shi W."/>
            <person name="Du L."/>
            <person name="Sun Y."/>
            <person name="Zhan W."/>
            <person name="Jiang J.F."/>
            <person name="Wang Q."/>
            <person name="Zhang B."/>
            <person name="Ji P."/>
            <person name="Bell-Sakyi L."/>
            <person name="Cui X.M."/>
            <person name="Yuan T.T."/>
            <person name="Jiang B.G."/>
            <person name="Yang W.F."/>
            <person name="Lam T.T."/>
            <person name="Chang Q.C."/>
            <person name="Ding S.J."/>
            <person name="Wang X.J."/>
            <person name="Zhu J.G."/>
            <person name="Ruan X.D."/>
            <person name="Zhao L."/>
            <person name="Wei J.T."/>
            <person name="Ye R.Z."/>
            <person name="Que T.C."/>
            <person name="Du C.H."/>
            <person name="Zhou Y.H."/>
            <person name="Cheng J.X."/>
            <person name="Dai P.F."/>
            <person name="Guo W.B."/>
            <person name="Han X.H."/>
            <person name="Huang E.J."/>
            <person name="Li L.F."/>
            <person name="Wei W."/>
            <person name="Gao Y.C."/>
            <person name="Liu J.Z."/>
            <person name="Shao H.Z."/>
            <person name="Wang X."/>
            <person name="Wang C.C."/>
            <person name="Yang T.C."/>
            <person name="Huo Q.B."/>
            <person name="Li W."/>
            <person name="Chen H.Y."/>
            <person name="Chen S.E."/>
            <person name="Zhou L.G."/>
            <person name="Ni X.B."/>
            <person name="Tian J.H."/>
            <person name="Sheng Y."/>
            <person name="Liu T."/>
            <person name="Pan Y.S."/>
            <person name="Xia L.Y."/>
            <person name="Li J."/>
            <person name="Zhao F."/>
            <person name="Cao W.C."/>
        </authorList>
    </citation>
    <scope>NUCLEOTIDE SEQUENCE [LARGE SCALE GENOMIC DNA]</scope>
    <source>
        <strain evidence="1">Iper-2018</strain>
    </source>
</reference>
<name>A0AC60R112_IXOPE</name>
<organism evidence="1 2">
    <name type="scientific">Ixodes persulcatus</name>
    <name type="common">Taiga tick</name>
    <dbReference type="NCBI Taxonomy" id="34615"/>
    <lineage>
        <taxon>Eukaryota</taxon>
        <taxon>Metazoa</taxon>
        <taxon>Ecdysozoa</taxon>
        <taxon>Arthropoda</taxon>
        <taxon>Chelicerata</taxon>
        <taxon>Arachnida</taxon>
        <taxon>Acari</taxon>
        <taxon>Parasitiformes</taxon>
        <taxon>Ixodida</taxon>
        <taxon>Ixodoidea</taxon>
        <taxon>Ixodidae</taxon>
        <taxon>Ixodinae</taxon>
        <taxon>Ixodes</taxon>
    </lineage>
</organism>
<accession>A0AC60R112</accession>
<dbReference type="Proteomes" id="UP000805193">
    <property type="component" value="Unassembled WGS sequence"/>
</dbReference>
<dbReference type="EMBL" id="JABSTQ010000520">
    <property type="protein sequence ID" value="KAG0445336.1"/>
    <property type="molecule type" value="Genomic_DNA"/>
</dbReference>